<dbReference type="Gene3D" id="2.30.110.10">
    <property type="entry name" value="Electron Transport, Fmn-binding Protein, Chain A"/>
    <property type="match status" value="1"/>
</dbReference>
<dbReference type="AlphaFoldDB" id="A0A4Y3KE87"/>
<dbReference type="EMBL" id="BJLP01000056">
    <property type="protein sequence ID" value="GEA82327.1"/>
    <property type="molecule type" value="Genomic_DNA"/>
</dbReference>
<evidence type="ECO:0000313" key="1">
    <source>
        <dbReference type="EMBL" id="GEA82327.1"/>
    </source>
</evidence>
<dbReference type="InterPro" id="IPR007396">
    <property type="entry name" value="TR_PAI2-type"/>
</dbReference>
<name>A0A4Y3KE87_CELUD</name>
<dbReference type="PIRSF" id="PIRSF010372">
    <property type="entry name" value="PaiB"/>
    <property type="match status" value="1"/>
</dbReference>
<sequence length="215" mass="23264">MRWTAVGSLTRMYVPVFNAIDDDDARALVRAVGSAELVTVGPDGFPVATLLPVLWDEDRLVAHMARGNGQWRGIEPGSPALAIVAGDQAYVSPSWYASKAEHGRVVPTWNYSAVHLTGRVTVHDDPRWVRDAVTRLTDAHEAHRSQPWRVTDAPEVFVTKQLRAVVGVELVVERVEGKAKLSQNRSAADRAGVVAGLRGEAAAGARAVAEAMRTD</sequence>
<protein>
    <submittedName>
        <fullName evidence="1">Transcriptional regulator</fullName>
    </submittedName>
</protein>
<dbReference type="PANTHER" id="PTHR35802:SF1">
    <property type="entry name" value="PROTEASE SYNTHASE AND SPORULATION PROTEIN PAI 2"/>
    <property type="match status" value="1"/>
</dbReference>
<reference evidence="1 2" key="1">
    <citation type="submission" date="2019-06" db="EMBL/GenBank/DDBJ databases">
        <title>Whole genome shotgun sequence of Cellulomonas uda NBRC 3747.</title>
        <authorList>
            <person name="Hosoyama A."/>
            <person name="Uohara A."/>
            <person name="Ohji S."/>
            <person name="Ichikawa N."/>
        </authorList>
    </citation>
    <scope>NUCLEOTIDE SEQUENCE [LARGE SCALE GENOMIC DNA]</scope>
    <source>
        <strain evidence="1 2">NBRC 3747</strain>
    </source>
</reference>
<dbReference type="SUPFAM" id="SSF50475">
    <property type="entry name" value="FMN-binding split barrel"/>
    <property type="match status" value="1"/>
</dbReference>
<keyword evidence="2" id="KW-1185">Reference proteome</keyword>
<dbReference type="PANTHER" id="PTHR35802">
    <property type="entry name" value="PROTEASE SYNTHASE AND SPORULATION PROTEIN PAI 2"/>
    <property type="match status" value="1"/>
</dbReference>
<dbReference type="Pfam" id="PF04299">
    <property type="entry name" value="FMN_bind_2"/>
    <property type="match status" value="1"/>
</dbReference>
<accession>A0A4Y3KE87</accession>
<dbReference type="InterPro" id="IPR012349">
    <property type="entry name" value="Split_barrel_FMN-bd"/>
</dbReference>
<gene>
    <name evidence="1" type="ORF">CUD01_27710</name>
</gene>
<organism evidence="1 2">
    <name type="scientific">Cellulomonas uda</name>
    <dbReference type="NCBI Taxonomy" id="1714"/>
    <lineage>
        <taxon>Bacteria</taxon>
        <taxon>Bacillati</taxon>
        <taxon>Actinomycetota</taxon>
        <taxon>Actinomycetes</taxon>
        <taxon>Micrococcales</taxon>
        <taxon>Cellulomonadaceae</taxon>
        <taxon>Cellulomonas</taxon>
    </lineage>
</organism>
<proteinExistence type="predicted"/>
<evidence type="ECO:0000313" key="2">
    <source>
        <dbReference type="Proteomes" id="UP000315842"/>
    </source>
</evidence>
<comment type="caution">
    <text evidence="1">The sequence shown here is derived from an EMBL/GenBank/DDBJ whole genome shotgun (WGS) entry which is preliminary data.</text>
</comment>
<dbReference type="Proteomes" id="UP000315842">
    <property type="component" value="Unassembled WGS sequence"/>
</dbReference>